<keyword evidence="16" id="KW-1185">Reference proteome</keyword>
<dbReference type="GO" id="GO:0008417">
    <property type="term" value="F:fucosyltransferase activity"/>
    <property type="evidence" value="ECO:0007669"/>
    <property type="project" value="InterPro"/>
</dbReference>
<feature type="domain" description="Fucosyltransferase C-terminal" evidence="13">
    <location>
        <begin position="213"/>
        <end position="381"/>
    </location>
</feature>
<gene>
    <name evidence="15" type="ORF">BV898_11186</name>
</gene>
<evidence type="ECO:0000259" key="13">
    <source>
        <dbReference type="Pfam" id="PF00852"/>
    </source>
</evidence>
<comment type="pathway">
    <text evidence="2">Protein modification; protein glycosylation.</text>
</comment>
<evidence type="ECO:0000256" key="5">
    <source>
        <dbReference type="ARBA" id="ARBA00022679"/>
    </source>
</evidence>
<evidence type="ECO:0000256" key="9">
    <source>
        <dbReference type="ARBA" id="ARBA00023034"/>
    </source>
</evidence>
<evidence type="ECO:0000256" key="7">
    <source>
        <dbReference type="ARBA" id="ARBA00022968"/>
    </source>
</evidence>
<keyword evidence="10 12" id="KW-0472">Membrane</keyword>
<dbReference type="GO" id="GO:0032580">
    <property type="term" value="C:Golgi cisterna membrane"/>
    <property type="evidence" value="ECO:0007669"/>
    <property type="project" value="UniProtKB-SubCell"/>
</dbReference>
<proteinExistence type="inferred from homology"/>
<sequence length="407" mass="45896">MLIWKFGLSASSRKKIGPRVLFQWVVVVGIVCVAGWYFVSRTLLFSRTSWLSQVQDPVLSSLEQEIEARKGAKGVFSNLFPVDPASVKQVLFWTSFFGTPDARGTLGAKLFEGCPVRQCAATNDRNQIATSDAVIFHALDISSNNLPGPRRSGQHYIFLIGESPANLAGGARVEKTPEDFFDMTFTYRLDSDVRGHYLYSVPVEKDLTRNFAEGKRKLVAWFVSNCITPGRREEYVKELQKYIPVDVYGKCGPLKCPRNNEAACNDMLNKDYKFYLSFENSICNDYVTEKLTNALHNNVVPIAMNGGNMTIFPDHSYIHVEDFPSARALAEHLQYLDKNDTAYNEYMRWRFDPSQVQSHGVFSPGSSGWCMLCERLHDPAFQGSLPGYRDARQWFLDGGQCRPGPIG</sequence>
<evidence type="ECO:0000256" key="4">
    <source>
        <dbReference type="ARBA" id="ARBA00022676"/>
    </source>
</evidence>
<feature type="transmembrane region" description="Helical" evidence="12">
    <location>
        <begin position="21"/>
        <end position="39"/>
    </location>
</feature>
<reference evidence="16" key="1">
    <citation type="submission" date="2017-01" db="EMBL/GenBank/DDBJ databases">
        <title>Comparative genomics of anhydrobiosis in the tardigrade Hypsibius dujardini.</title>
        <authorList>
            <person name="Yoshida Y."/>
            <person name="Koutsovoulos G."/>
            <person name="Laetsch D."/>
            <person name="Stevens L."/>
            <person name="Kumar S."/>
            <person name="Horikawa D."/>
            <person name="Ishino K."/>
            <person name="Komine S."/>
            <person name="Tomita M."/>
            <person name="Blaxter M."/>
            <person name="Arakawa K."/>
        </authorList>
    </citation>
    <scope>NUCLEOTIDE SEQUENCE [LARGE SCALE GENOMIC DNA]</scope>
    <source>
        <strain evidence="16">Z151</strain>
    </source>
</reference>
<dbReference type="InterPro" id="IPR031481">
    <property type="entry name" value="Glyco_tran_10_N"/>
</dbReference>
<evidence type="ECO:0000313" key="15">
    <source>
        <dbReference type="EMBL" id="OQV14680.1"/>
    </source>
</evidence>
<dbReference type="EC" id="2.4.1.-" evidence="12"/>
<evidence type="ECO:0000256" key="1">
    <source>
        <dbReference type="ARBA" id="ARBA00004447"/>
    </source>
</evidence>
<keyword evidence="11" id="KW-0325">Glycoprotein</keyword>
<dbReference type="InterPro" id="IPR038577">
    <property type="entry name" value="GT10-like_C_sf"/>
</dbReference>
<evidence type="ECO:0000313" key="16">
    <source>
        <dbReference type="Proteomes" id="UP000192578"/>
    </source>
</evidence>
<accession>A0A1W0WHJ8</accession>
<keyword evidence="6 12" id="KW-0812">Transmembrane</keyword>
<evidence type="ECO:0000256" key="3">
    <source>
        <dbReference type="ARBA" id="ARBA00008919"/>
    </source>
</evidence>
<comment type="similarity">
    <text evidence="3 12">Belongs to the glycosyltransferase 10 family.</text>
</comment>
<dbReference type="Pfam" id="PF00852">
    <property type="entry name" value="Glyco_transf_10"/>
    <property type="match status" value="1"/>
</dbReference>
<dbReference type="AlphaFoldDB" id="A0A1W0WHJ8"/>
<evidence type="ECO:0000259" key="14">
    <source>
        <dbReference type="Pfam" id="PF17039"/>
    </source>
</evidence>
<feature type="domain" description="Fucosyltransferase N-terminal" evidence="14">
    <location>
        <begin position="88"/>
        <end position="197"/>
    </location>
</feature>
<dbReference type="InterPro" id="IPR001503">
    <property type="entry name" value="Glyco_trans_10"/>
</dbReference>
<evidence type="ECO:0000256" key="10">
    <source>
        <dbReference type="ARBA" id="ARBA00023136"/>
    </source>
</evidence>
<dbReference type="Proteomes" id="UP000192578">
    <property type="component" value="Unassembled WGS sequence"/>
</dbReference>
<dbReference type="PANTHER" id="PTHR48438:SF1">
    <property type="entry name" value="ALPHA-(1,3)-FUCOSYLTRANSFERASE C-RELATED"/>
    <property type="match status" value="1"/>
</dbReference>
<keyword evidence="4 12" id="KW-0328">Glycosyltransferase</keyword>
<evidence type="ECO:0000256" key="6">
    <source>
        <dbReference type="ARBA" id="ARBA00022692"/>
    </source>
</evidence>
<dbReference type="Gene3D" id="3.40.50.11660">
    <property type="entry name" value="Glycosyl transferase family 10, C-terminal domain"/>
    <property type="match status" value="1"/>
</dbReference>
<evidence type="ECO:0000256" key="11">
    <source>
        <dbReference type="ARBA" id="ARBA00023180"/>
    </source>
</evidence>
<dbReference type="FunFam" id="3.40.50.11660:FF:000004">
    <property type="entry name" value="Glycoprotein 3-alpha-L-fucosyltransferase A"/>
    <property type="match status" value="1"/>
</dbReference>
<name>A0A1W0WHJ8_HYPEX</name>
<protein>
    <recommendedName>
        <fullName evidence="12">Fucosyltransferase</fullName>
        <ecNumber evidence="12">2.4.1.-</ecNumber>
    </recommendedName>
</protein>
<evidence type="ECO:0000256" key="12">
    <source>
        <dbReference type="RuleBase" id="RU003832"/>
    </source>
</evidence>
<keyword evidence="5 12" id="KW-0808">Transferase</keyword>
<organism evidence="15 16">
    <name type="scientific">Hypsibius exemplaris</name>
    <name type="common">Freshwater tardigrade</name>
    <dbReference type="NCBI Taxonomy" id="2072580"/>
    <lineage>
        <taxon>Eukaryota</taxon>
        <taxon>Metazoa</taxon>
        <taxon>Ecdysozoa</taxon>
        <taxon>Tardigrada</taxon>
        <taxon>Eutardigrada</taxon>
        <taxon>Parachela</taxon>
        <taxon>Hypsibioidea</taxon>
        <taxon>Hypsibiidae</taxon>
        <taxon>Hypsibius</taxon>
    </lineage>
</organism>
<dbReference type="OrthoDB" id="427096at2759"/>
<dbReference type="SUPFAM" id="SSF53756">
    <property type="entry name" value="UDP-Glycosyltransferase/glycogen phosphorylase"/>
    <property type="match status" value="1"/>
</dbReference>
<keyword evidence="7" id="KW-0735">Signal-anchor</keyword>
<dbReference type="PANTHER" id="PTHR48438">
    <property type="entry name" value="ALPHA-(1,3)-FUCOSYLTRANSFERASE C-RELATED"/>
    <property type="match status" value="1"/>
</dbReference>
<dbReference type="InterPro" id="IPR055270">
    <property type="entry name" value="Glyco_tran_10_C"/>
</dbReference>
<evidence type="ECO:0000256" key="8">
    <source>
        <dbReference type="ARBA" id="ARBA00022989"/>
    </source>
</evidence>
<keyword evidence="9 12" id="KW-0333">Golgi apparatus</keyword>
<comment type="subcellular location">
    <subcellularLocation>
        <location evidence="1 12">Golgi apparatus</location>
        <location evidence="1 12">Golgi stack membrane</location>
        <topology evidence="1 12">Single-pass type II membrane protein</topology>
    </subcellularLocation>
</comment>
<evidence type="ECO:0000256" key="2">
    <source>
        <dbReference type="ARBA" id="ARBA00004922"/>
    </source>
</evidence>
<dbReference type="UniPathway" id="UPA00378"/>
<dbReference type="Pfam" id="PF17039">
    <property type="entry name" value="Glyco_tran_10_N"/>
    <property type="match status" value="1"/>
</dbReference>
<keyword evidence="8 12" id="KW-1133">Transmembrane helix</keyword>
<dbReference type="EMBL" id="MTYJ01000101">
    <property type="protein sequence ID" value="OQV14680.1"/>
    <property type="molecule type" value="Genomic_DNA"/>
</dbReference>
<comment type="caution">
    <text evidence="15">The sequence shown here is derived from an EMBL/GenBank/DDBJ whole genome shotgun (WGS) entry which is preliminary data.</text>
</comment>